<keyword evidence="9" id="KW-1185">Reference proteome</keyword>
<feature type="transmembrane region" description="Helical" evidence="6">
    <location>
        <begin position="290"/>
        <end position="307"/>
    </location>
</feature>
<feature type="transmembrane region" description="Helical" evidence="6">
    <location>
        <begin position="378"/>
        <end position="401"/>
    </location>
</feature>
<feature type="transmembrane region" description="Helical" evidence="6">
    <location>
        <begin position="141"/>
        <end position="160"/>
    </location>
</feature>
<reference evidence="8" key="2">
    <citation type="submission" date="2020-09" db="EMBL/GenBank/DDBJ databases">
        <authorList>
            <person name="Sun Q."/>
            <person name="Zhou Y."/>
        </authorList>
    </citation>
    <scope>NUCLEOTIDE SEQUENCE</scope>
    <source>
        <strain evidence="8">CGMCC 1.12360</strain>
    </source>
</reference>
<dbReference type="InterPro" id="IPR020846">
    <property type="entry name" value="MFS_dom"/>
</dbReference>
<evidence type="ECO:0000313" key="8">
    <source>
        <dbReference type="EMBL" id="GGH74376.1"/>
    </source>
</evidence>
<feature type="transmembrane region" description="Helical" evidence="6">
    <location>
        <begin position="346"/>
        <end position="372"/>
    </location>
</feature>
<dbReference type="PANTHER" id="PTHR23506">
    <property type="entry name" value="GH10249P"/>
    <property type="match status" value="1"/>
</dbReference>
<proteinExistence type="predicted"/>
<keyword evidence="3 6" id="KW-0812">Transmembrane</keyword>
<evidence type="ECO:0000256" key="3">
    <source>
        <dbReference type="ARBA" id="ARBA00022692"/>
    </source>
</evidence>
<dbReference type="RefSeq" id="WP_188391598.1">
    <property type="nucleotide sequence ID" value="NZ_BMEV01000019.1"/>
</dbReference>
<evidence type="ECO:0000256" key="4">
    <source>
        <dbReference type="ARBA" id="ARBA00022989"/>
    </source>
</evidence>
<feature type="transmembrane region" description="Helical" evidence="6">
    <location>
        <begin position="215"/>
        <end position="238"/>
    </location>
</feature>
<dbReference type="Pfam" id="PF07690">
    <property type="entry name" value="MFS_1"/>
    <property type="match status" value="1"/>
</dbReference>
<dbReference type="PANTHER" id="PTHR23506:SF23">
    <property type="entry name" value="GH10249P"/>
    <property type="match status" value="1"/>
</dbReference>
<evidence type="ECO:0000259" key="7">
    <source>
        <dbReference type="PROSITE" id="PS50850"/>
    </source>
</evidence>
<feature type="transmembrane region" description="Helical" evidence="6">
    <location>
        <begin position="313"/>
        <end position="334"/>
    </location>
</feature>
<keyword evidence="2" id="KW-0813">Transport</keyword>
<feature type="transmembrane region" description="Helical" evidence="6">
    <location>
        <begin position="43"/>
        <end position="68"/>
    </location>
</feature>
<dbReference type="GO" id="GO:0022857">
    <property type="term" value="F:transmembrane transporter activity"/>
    <property type="evidence" value="ECO:0007669"/>
    <property type="project" value="InterPro"/>
</dbReference>
<accession>A0A8J2ZS77</accession>
<feature type="transmembrane region" description="Helical" evidence="6">
    <location>
        <begin position="250"/>
        <end position="270"/>
    </location>
</feature>
<evidence type="ECO:0000256" key="1">
    <source>
        <dbReference type="ARBA" id="ARBA00004651"/>
    </source>
</evidence>
<comment type="subcellular location">
    <subcellularLocation>
        <location evidence="1">Cell membrane</location>
        <topology evidence="1">Multi-pass membrane protein</topology>
    </subcellularLocation>
</comment>
<feature type="domain" description="Major facilitator superfamily (MFS) profile" evidence="7">
    <location>
        <begin position="9"/>
        <end position="405"/>
    </location>
</feature>
<feature type="transmembrane region" description="Helical" evidence="6">
    <location>
        <begin position="75"/>
        <end position="94"/>
    </location>
</feature>
<feature type="transmembrane region" description="Helical" evidence="6">
    <location>
        <begin position="12"/>
        <end position="31"/>
    </location>
</feature>
<dbReference type="Proteomes" id="UP000602050">
    <property type="component" value="Unassembled WGS sequence"/>
</dbReference>
<keyword evidence="5 6" id="KW-0472">Membrane</keyword>
<dbReference type="EMBL" id="BMEV01000019">
    <property type="protein sequence ID" value="GGH74376.1"/>
    <property type="molecule type" value="Genomic_DNA"/>
</dbReference>
<evidence type="ECO:0000256" key="2">
    <source>
        <dbReference type="ARBA" id="ARBA00022448"/>
    </source>
</evidence>
<gene>
    <name evidence="8" type="ORF">GCM10010978_13190</name>
</gene>
<dbReference type="GO" id="GO:0005886">
    <property type="term" value="C:plasma membrane"/>
    <property type="evidence" value="ECO:0007669"/>
    <property type="project" value="UniProtKB-SubCell"/>
</dbReference>
<dbReference type="InterPro" id="IPR036259">
    <property type="entry name" value="MFS_trans_sf"/>
</dbReference>
<feature type="transmembrane region" description="Helical" evidence="6">
    <location>
        <begin position="100"/>
        <end position="120"/>
    </location>
</feature>
<dbReference type="InterPro" id="IPR050930">
    <property type="entry name" value="MFS_Vesicular_Transporter"/>
</dbReference>
<dbReference type="AlphaFoldDB" id="A0A8J2ZS77"/>
<organism evidence="8 9">
    <name type="scientific">Compostibacillus humi</name>
    <dbReference type="NCBI Taxonomy" id="1245525"/>
    <lineage>
        <taxon>Bacteria</taxon>
        <taxon>Bacillati</taxon>
        <taxon>Bacillota</taxon>
        <taxon>Bacilli</taxon>
        <taxon>Bacillales</taxon>
        <taxon>Bacillaceae</taxon>
        <taxon>Compostibacillus</taxon>
    </lineage>
</organism>
<evidence type="ECO:0000256" key="5">
    <source>
        <dbReference type="ARBA" id="ARBA00023136"/>
    </source>
</evidence>
<reference evidence="8" key="1">
    <citation type="journal article" date="2014" name="Int. J. Syst. Evol. Microbiol.">
        <title>Complete genome sequence of Corynebacterium casei LMG S-19264T (=DSM 44701T), isolated from a smear-ripened cheese.</title>
        <authorList>
            <consortium name="US DOE Joint Genome Institute (JGI-PGF)"/>
            <person name="Walter F."/>
            <person name="Albersmeier A."/>
            <person name="Kalinowski J."/>
            <person name="Ruckert C."/>
        </authorList>
    </citation>
    <scope>NUCLEOTIDE SEQUENCE</scope>
    <source>
        <strain evidence="8">CGMCC 1.12360</strain>
    </source>
</reference>
<keyword evidence="4 6" id="KW-1133">Transmembrane helix</keyword>
<dbReference type="PROSITE" id="PS50850">
    <property type="entry name" value="MFS"/>
    <property type="match status" value="1"/>
</dbReference>
<dbReference type="InterPro" id="IPR011701">
    <property type="entry name" value="MFS"/>
</dbReference>
<name>A0A8J2ZS77_9BACI</name>
<sequence>MKEKQSMKIIKTIALVTALSLLGDSMLYIVLPLYWEQAGLDALWQVGVLLSINRFVRLPAAPIVGWLYHRISLRTGLFIATLLGGLSTLGYGLFHGFIAWLILRCLWGIAWSFFRIGGLTSISFYSDENEVGKAMGTYNGLFRLGSLFGMLLGGIFVPVIGLKLTAMIFGILSLLGLPLILYAFERKKAKPADKKVSTKVKIFSLREIRNKQKIVLIYASGFFITFLIQGVLTSTLSSVIDYHYGEIVKVFHFILSAALLSGIIQSCRWVWEPFLARRIGIWSDGKIGRIPLFVFFLAATGMLYGMVLYDSSVILWIIITLLVMVGTTAITTLIDSIAIEYLKSSAVTFITLYTVIQDVGAAAGPFIGYMVIELEAGFLYLYLGGAGIFIILAFCWLLLYLKDNKSKLGKLTLKGNIITLCK</sequence>
<evidence type="ECO:0000256" key="6">
    <source>
        <dbReference type="SAM" id="Phobius"/>
    </source>
</evidence>
<dbReference type="Gene3D" id="1.20.1250.20">
    <property type="entry name" value="MFS general substrate transporter like domains"/>
    <property type="match status" value="1"/>
</dbReference>
<feature type="transmembrane region" description="Helical" evidence="6">
    <location>
        <begin position="166"/>
        <end position="184"/>
    </location>
</feature>
<comment type="caution">
    <text evidence="8">The sequence shown here is derived from an EMBL/GenBank/DDBJ whole genome shotgun (WGS) entry which is preliminary data.</text>
</comment>
<protein>
    <submittedName>
        <fullName evidence="8">MFS transporter</fullName>
    </submittedName>
</protein>
<dbReference type="SUPFAM" id="SSF103473">
    <property type="entry name" value="MFS general substrate transporter"/>
    <property type="match status" value="1"/>
</dbReference>
<evidence type="ECO:0000313" key="9">
    <source>
        <dbReference type="Proteomes" id="UP000602050"/>
    </source>
</evidence>